<dbReference type="Pfam" id="PF00072">
    <property type="entry name" value="Response_reg"/>
    <property type="match status" value="2"/>
</dbReference>
<gene>
    <name evidence="8" type="ORF">POCULU_LOCUS4990</name>
</gene>
<dbReference type="SMART" id="SM00387">
    <property type="entry name" value="HATPase_c"/>
    <property type="match status" value="2"/>
</dbReference>
<dbReference type="CDD" id="cd17546">
    <property type="entry name" value="REC_hyHK_CKI1_RcsC-like"/>
    <property type="match status" value="1"/>
</dbReference>
<dbReference type="InterPro" id="IPR003018">
    <property type="entry name" value="GAF"/>
</dbReference>
<evidence type="ECO:0000259" key="7">
    <source>
        <dbReference type="PROSITE" id="PS50110"/>
    </source>
</evidence>
<dbReference type="InterPro" id="IPR011006">
    <property type="entry name" value="CheY-like_superfamily"/>
</dbReference>
<dbReference type="InterPro" id="IPR003594">
    <property type="entry name" value="HATPase_dom"/>
</dbReference>
<dbReference type="PRINTS" id="PR00344">
    <property type="entry name" value="BCTRLSENSOR"/>
</dbReference>
<dbReference type="SUPFAM" id="SSF55781">
    <property type="entry name" value="GAF domain-like"/>
    <property type="match status" value="1"/>
</dbReference>
<protein>
    <submittedName>
        <fullName evidence="8">4726_t:CDS:1</fullName>
    </submittedName>
</protein>
<dbReference type="SUPFAM" id="SSF52172">
    <property type="entry name" value="CheY-like"/>
    <property type="match status" value="2"/>
</dbReference>
<reference evidence="8" key="1">
    <citation type="submission" date="2021-06" db="EMBL/GenBank/DDBJ databases">
        <authorList>
            <person name="Kallberg Y."/>
            <person name="Tangrot J."/>
            <person name="Rosling A."/>
        </authorList>
    </citation>
    <scope>NUCLEOTIDE SEQUENCE</scope>
    <source>
        <strain evidence="8">IA702</strain>
    </source>
</reference>
<dbReference type="PANTHER" id="PTHR43547">
    <property type="entry name" value="TWO-COMPONENT HISTIDINE KINASE"/>
    <property type="match status" value="1"/>
</dbReference>
<dbReference type="Gene3D" id="3.30.450.20">
    <property type="entry name" value="PAS domain"/>
    <property type="match status" value="1"/>
</dbReference>
<comment type="caution">
    <text evidence="8">The sequence shown here is derived from an EMBL/GenBank/DDBJ whole genome shotgun (WGS) entry which is preliminary data.</text>
</comment>
<feature type="modified residue" description="4-aspartylphosphate" evidence="4">
    <location>
        <position position="1600"/>
    </location>
</feature>
<keyword evidence="3" id="KW-0418">Kinase</keyword>
<feature type="region of interest" description="Disordered" evidence="5">
    <location>
        <begin position="1486"/>
        <end position="1525"/>
    </location>
</feature>
<dbReference type="CDD" id="cd00075">
    <property type="entry name" value="HATPase"/>
    <property type="match status" value="1"/>
</dbReference>
<dbReference type="SMART" id="SM00448">
    <property type="entry name" value="REC"/>
    <property type="match status" value="2"/>
</dbReference>
<dbReference type="CDD" id="cd16922">
    <property type="entry name" value="HATPase_EvgS-ArcB-TorS-like"/>
    <property type="match status" value="1"/>
</dbReference>
<dbReference type="InterPro" id="IPR004358">
    <property type="entry name" value="Sig_transdc_His_kin-like_C"/>
</dbReference>
<dbReference type="Gene3D" id="3.40.50.2300">
    <property type="match status" value="2"/>
</dbReference>
<dbReference type="OrthoDB" id="5378913at2759"/>
<evidence type="ECO:0000256" key="5">
    <source>
        <dbReference type="SAM" id="MobiDB-lite"/>
    </source>
</evidence>
<dbReference type="SUPFAM" id="SSF47384">
    <property type="entry name" value="Homodimeric domain of signal transducing histidine kinase"/>
    <property type="match status" value="2"/>
</dbReference>
<dbReference type="InterPro" id="IPR003661">
    <property type="entry name" value="HisK_dim/P_dom"/>
</dbReference>
<feature type="domain" description="Histidine kinase" evidence="6">
    <location>
        <begin position="398"/>
        <end position="625"/>
    </location>
</feature>
<dbReference type="InterPro" id="IPR036097">
    <property type="entry name" value="HisK_dim/P_sf"/>
</dbReference>
<dbReference type="InterPro" id="IPR036890">
    <property type="entry name" value="HATPase_C_sf"/>
</dbReference>
<dbReference type="InterPro" id="IPR001789">
    <property type="entry name" value="Sig_transdc_resp-reg_receiver"/>
</dbReference>
<evidence type="ECO:0000256" key="4">
    <source>
        <dbReference type="PROSITE-ProRule" id="PRU00169"/>
    </source>
</evidence>
<dbReference type="Gene3D" id="1.10.287.130">
    <property type="match status" value="2"/>
</dbReference>
<dbReference type="GO" id="GO:0000155">
    <property type="term" value="F:phosphorelay sensor kinase activity"/>
    <property type="evidence" value="ECO:0007669"/>
    <property type="project" value="InterPro"/>
</dbReference>
<feature type="compositionally biased region" description="Basic and acidic residues" evidence="5">
    <location>
        <begin position="1511"/>
        <end position="1525"/>
    </location>
</feature>
<dbReference type="PROSITE" id="PS50110">
    <property type="entry name" value="RESPONSE_REGULATORY"/>
    <property type="match status" value="2"/>
</dbReference>
<dbReference type="InterPro" id="IPR029016">
    <property type="entry name" value="GAF-like_dom_sf"/>
</dbReference>
<feature type="domain" description="Histidine kinase" evidence="6">
    <location>
        <begin position="1056"/>
        <end position="1276"/>
    </location>
</feature>
<dbReference type="Pfam" id="PF02518">
    <property type="entry name" value="HATPase_c"/>
    <property type="match status" value="2"/>
</dbReference>
<feature type="domain" description="Response regulatory" evidence="7">
    <location>
        <begin position="1535"/>
        <end position="1668"/>
    </location>
</feature>
<feature type="domain" description="Response regulatory" evidence="7">
    <location>
        <begin position="715"/>
        <end position="832"/>
    </location>
</feature>
<evidence type="ECO:0000256" key="1">
    <source>
        <dbReference type="ARBA" id="ARBA00022553"/>
    </source>
</evidence>
<proteinExistence type="predicted"/>
<dbReference type="SMART" id="SM00065">
    <property type="entry name" value="GAF"/>
    <property type="match status" value="1"/>
</dbReference>
<evidence type="ECO:0000259" key="6">
    <source>
        <dbReference type="PROSITE" id="PS50109"/>
    </source>
</evidence>
<dbReference type="CDD" id="cd00082">
    <property type="entry name" value="HisKA"/>
    <property type="match status" value="2"/>
</dbReference>
<evidence type="ECO:0000256" key="3">
    <source>
        <dbReference type="ARBA" id="ARBA00022777"/>
    </source>
</evidence>
<dbReference type="InterPro" id="IPR005467">
    <property type="entry name" value="His_kinase_dom"/>
</dbReference>
<dbReference type="Proteomes" id="UP000789572">
    <property type="component" value="Unassembled WGS sequence"/>
</dbReference>
<feature type="modified residue" description="4-aspartylphosphate" evidence="4">
    <location>
        <position position="765"/>
    </location>
</feature>
<dbReference type="Gene3D" id="3.30.565.10">
    <property type="entry name" value="Histidine kinase-like ATPase, C-terminal domain"/>
    <property type="match status" value="2"/>
</dbReference>
<dbReference type="PROSITE" id="PS50109">
    <property type="entry name" value="HIS_KIN"/>
    <property type="match status" value="2"/>
</dbReference>
<dbReference type="Pfam" id="PF00512">
    <property type="entry name" value="HisKA"/>
    <property type="match status" value="2"/>
</dbReference>
<dbReference type="Gene3D" id="3.30.450.40">
    <property type="match status" value="1"/>
</dbReference>
<evidence type="ECO:0000313" key="8">
    <source>
        <dbReference type="EMBL" id="CAG8550421.1"/>
    </source>
</evidence>
<keyword evidence="1 4" id="KW-0597">Phosphoprotein</keyword>
<dbReference type="EMBL" id="CAJVPJ010000705">
    <property type="protein sequence ID" value="CAG8550421.1"/>
    <property type="molecule type" value="Genomic_DNA"/>
</dbReference>
<name>A0A9N9FR29_9GLOM</name>
<dbReference type="SMART" id="SM00388">
    <property type="entry name" value="HisKA"/>
    <property type="match status" value="2"/>
</dbReference>
<dbReference type="SUPFAM" id="SSF55874">
    <property type="entry name" value="ATPase domain of HSP90 chaperone/DNA topoisomerase II/histidine kinase"/>
    <property type="match status" value="2"/>
</dbReference>
<keyword evidence="9" id="KW-1185">Reference proteome</keyword>
<accession>A0A9N9FR29</accession>
<evidence type="ECO:0000313" key="9">
    <source>
        <dbReference type="Proteomes" id="UP000789572"/>
    </source>
</evidence>
<dbReference type="Pfam" id="PF01590">
    <property type="entry name" value="GAF"/>
    <property type="match status" value="1"/>
</dbReference>
<evidence type="ECO:0000256" key="2">
    <source>
        <dbReference type="ARBA" id="ARBA00022679"/>
    </source>
</evidence>
<organism evidence="8 9">
    <name type="scientific">Paraglomus occultum</name>
    <dbReference type="NCBI Taxonomy" id="144539"/>
    <lineage>
        <taxon>Eukaryota</taxon>
        <taxon>Fungi</taxon>
        <taxon>Fungi incertae sedis</taxon>
        <taxon>Mucoromycota</taxon>
        <taxon>Glomeromycotina</taxon>
        <taxon>Glomeromycetes</taxon>
        <taxon>Paraglomerales</taxon>
        <taxon>Paraglomeraceae</taxon>
        <taxon>Paraglomus</taxon>
    </lineage>
</organism>
<sequence length="1671" mass="188140">MSNPSTAIDGDSGDSGEETPVTELVYSFDWSTTPLGPRSDWPAWLKSTVDLCLHSVFPIGLYIGPERILVYNQMWRPILKRKHPAALGSKASETWSEIYDVLGPLFDEVFTTGKGQFNDDFLLYMNRSGYVEEAYFSFTLSPMFTEDGQVGGIFNAVQETTQRVLMARRLKTLGDLANGTQGAKSIESACHFTTEVFRENNMDIPYAILYLVENEKVGTEFKPKNARLEATTFDRDLTAIKGPDGTEEYLFVHGQSSRDLPEVLPRTPEVIDLTDAETSDNMVEDIREISASEPWPLTLAVFKNDNVTIKLSDNSLAVLCPVITTSAGKSFLTALMICGISKHRALDTEYEEFLHVWLSLVIGQVGSSFTQGRSREEERKQAEMLADLNRQKIAFFQNISHELRSPLTLMLSPLEEAMELCPKNAPIFAHLKLIQKNNRRLLKLVNTLLQFSRIEAGRLQAWFCSVNICRLTLELASNFESTSRSFGLYYKFEIPIDEELSKQLKQKVFLDEEMYEKIVFNLCSNAFKHTWTGGVTVRLYAEPKNDREGVILEVADTGVGIPEEHIGNLFQRFYRIESRQSRSHEGTGIGLALVKELVIKHGGHISVTSKVDVGTTFRIWFPTGWDHLPPSQVHFNTEKSPVNPNYARDKQLYSNAELYLEECMQWIQHSKPTQFDDDNDPMLIDDGSASQQKTDELSVLYTEPDCFESDNVKKCVLVVDDNTDMRNYLKSLIKRQFDCICAVDGCDALRVIKNSQRLPDLILSDIMMPNMNGYELLAAIRNNPRIQMIPVILLSARAGEEASVEGLEKGADDYLIKPFNARELLARIRANIKLSHLRRQLLAEQRRQSETKQLLFTISSKIRSGFGIQETLDTAIAEVKKILSCDSLLIIDSLVIKDKIACKVMSASLRPQDDPTKIVGRIVRHFSCDKYVSKSKRKKATCSASTDVQYDEYEELDLLEDDELHDSRELEVDISSDYESLVIGRRVSIISVAIRLKSSLWGWIVAHQRPGYIWTESEKMFLQQVSNQISLAISHAILVEEKLKREAQMEAAKEANKAKKLRTPLGAIIGALSAFEGTPLRPDQRDMVEVMTRASDVVLSVVNDILDAARLEAQKLTLINRTFDLIELVEKNIAMFGERAGSKEIELIFLYEPRESPKYVKTDPERLQQVIMNLLSNAIKYTEKGKVEVRLSIRERCGIVDGEKIIDTGIGIDPKFAQHIWESYARGEAAMTRRRDGAGLGLSISKSLVDLNGGTLGVDSELNKGSRFWFTWNFEHLSLPTIPKLKTLPGNSHDQQTWQGAEESLTKRVLIIDPFEATRTAFTTMISDSVRCVYEFADYQTAIKAVEEHIKSNSEPMCDFAFFSVGEKNAKLVEDTAKELKRLCGEDRLSIILLVFWSSSGRTIGKKLIENLGKNVAAICKPIMQKRILDCISHFDLYVSRPSDENAAGTEEDNSAMYSRFYNHNRPTAAYNLSNLRDSDEPTVIRGVAGNERERKPEPTNRPAKRSATSEWKDQTDVEERESKSRNRVVNSSKCILCVEDNAVNLKVIKAQLSKLGYQHLSAVNGKEAVEVVRKQYEANLFASSPSSSESKKISLILMDCAMPIMSGFEASQAIRAMGPELQSLPIIALTASAIAGTKEQCLEAGMSDYLTKPLKLQTLEGKLLEWLSEH</sequence>
<dbReference type="PANTHER" id="PTHR43547:SF2">
    <property type="entry name" value="HYBRID SIGNAL TRANSDUCTION HISTIDINE KINASE C"/>
    <property type="match status" value="1"/>
</dbReference>
<keyword evidence="2" id="KW-0808">Transferase</keyword>